<evidence type="ECO:0000256" key="4">
    <source>
        <dbReference type="ARBA" id="ARBA00022747"/>
    </source>
</evidence>
<evidence type="ECO:0000256" key="2">
    <source>
        <dbReference type="ARBA" id="ARBA00022679"/>
    </source>
</evidence>
<dbReference type="NCBIfam" id="TIGR00675">
    <property type="entry name" value="dcm"/>
    <property type="match status" value="1"/>
</dbReference>
<dbReference type="PROSITE" id="PS00095">
    <property type="entry name" value="C5_MTASE_2"/>
    <property type="match status" value="1"/>
</dbReference>
<dbReference type="Gene3D" id="3.90.120.10">
    <property type="entry name" value="DNA Methylase, subunit A, domain 2"/>
    <property type="match status" value="1"/>
</dbReference>
<organism evidence="8 9">
    <name type="scientific">Pseudobutyrivibrio ruminis DSM 9787</name>
    <dbReference type="NCBI Taxonomy" id="1123011"/>
    <lineage>
        <taxon>Bacteria</taxon>
        <taxon>Bacillati</taxon>
        <taxon>Bacillota</taxon>
        <taxon>Clostridia</taxon>
        <taxon>Lachnospirales</taxon>
        <taxon>Lachnospiraceae</taxon>
        <taxon>Pseudobutyrivibrio</taxon>
    </lineage>
</organism>
<dbReference type="GO" id="GO:0009307">
    <property type="term" value="P:DNA restriction-modification system"/>
    <property type="evidence" value="ECO:0007669"/>
    <property type="project" value="UniProtKB-KW"/>
</dbReference>
<feature type="active site" evidence="5">
    <location>
        <position position="74"/>
    </location>
</feature>
<dbReference type="InterPro" id="IPR018117">
    <property type="entry name" value="C5_DNA_meth_AS"/>
</dbReference>
<dbReference type="EMBL" id="OBMR01000016">
    <property type="protein sequence ID" value="SOC17832.1"/>
    <property type="molecule type" value="Genomic_DNA"/>
</dbReference>
<dbReference type="GO" id="GO:0032259">
    <property type="term" value="P:methylation"/>
    <property type="evidence" value="ECO:0007669"/>
    <property type="project" value="UniProtKB-KW"/>
</dbReference>
<evidence type="ECO:0000256" key="3">
    <source>
        <dbReference type="ARBA" id="ARBA00022691"/>
    </source>
</evidence>
<dbReference type="Proteomes" id="UP000219563">
    <property type="component" value="Unassembled WGS sequence"/>
</dbReference>
<gene>
    <name evidence="8" type="ORF">SAMN02910411_0537</name>
</gene>
<keyword evidence="3 5" id="KW-0949">S-adenosyl-L-methionine</keyword>
<sequence length="343" mass="39153">MAYVASFFAGVGGIDLGFAQTGVFETVYANEFDKYPAHTFEANFPNIHVDVRDIHEVQNNEVPDVDVIVGGFPCQAFSIAGYRQGFDDEKGRGELFFELIRMVESHRPRVAFFENVKNLVSHDNGNTFRVICEQLDLLGYHYTYQVLNAMNYGNMAQNRERIYIVAFRDEEDYARFHWPLPVPLETSVRDIIDFDNPVDEKYYYTEGKYKGNIYHELVIATQNDDINNPAIYQWRRKYVRQNKSGVVPTLTANQGEGGHNVCLVKTRTGIRKMTPRECFNTQGFPEDFVLPNDLSDAKLYKQAGNSVCVPVIRRIAENIAIAIGERDVIIAEEHNQIPLADNA</sequence>
<dbReference type="AlphaFoldDB" id="A0A285TA00"/>
<dbReference type="PROSITE" id="PS51679">
    <property type="entry name" value="SAM_MT_C5"/>
    <property type="match status" value="1"/>
</dbReference>
<dbReference type="RefSeq" id="WP_097077292.1">
    <property type="nucleotide sequence ID" value="NZ_OBMR01000016.1"/>
</dbReference>
<dbReference type="GO" id="GO:0003886">
    <property type="term" value="F:DNA (cytosine-5-)-methyltransferase activity"/>
    <property type="evidence" value="ECO:0007669"/>
    <property type="project" value="UniProtKB-EC"/>
</dbReference>
<comment type="similarity">
    <text evidence="5 6">Belongs to the class I-like SAM-binding methyltransferase superfamily. C5-methyltransferase family.</text>
</comment>
<keyword evidence="1 5" id="KW-0489">Methyltransferase</keyword>
<proteinExistence type="inferred from homology"/>
<dbReference type="PRINTS" id="PR00105">
    <property type="entry name" value="C5METTRFRASE"/>
</dbReference>
<name>A0A285TA00_9FIRM</name>
<evidence type="ECO:0000256" key="7">
    <source>
        <dbReference type="RuleBase" id="RU000417"/>
    </source>
</evidence>
<evidence type="ECO:0000313" key="8">
    <source>
        <dbReference type="EMBL" id="SOC17832.1"/>
    </source>
</evidence>
<protein>
    <recommendedName>
        <fullName evidence="7">Cytosine-specific methyltransferase</fullName>
        <ecNumber evidence="7">2.1.1.37</ecNumber>
    </recommendedName>
</protein>
<dbReference type="Pfam" id="PF00145">
    <property type="entry name" value="DNA_methylase"/>
    <property type="match status" value="1"/>
</dbReference>
<comment type="catalytic activity">
    <reaction evidence="7">
        <text>a 2'-deoxycytidine in DNA + S-adenosyl-L-methionine = a 5-methyl-2'-deoxycytidine in DNA + S-adenosyl-L-homocysteine + H(+)</text>
        <dbReference type="Rhea" id="RHEA:13681"/>
        <dbReference type="Rhea" id="RHEA-COMP:11369"/>
        <dbReference type="Rhea" id="RHEA-COMP:11370"/>
        <dbReference type="ChEBI" id="CHEBI:15378"/>
        <dbReference type="ChEBI" id="CHEBI:57856"/>
        <dbReference type="ChEBI" id="CHEBI:59789"/>
        <dbReference type="ChEBI" id="CHEBI:85452"/>
        <dbReference type="ChEBI" id="CHEBI:85454"/>
        <dbReference type="EC" id="2.1.1.37"/>
    </reaction>
</comment>
<evidence type="ECO:0000256" key="1">
    <source>
        <dbReference type="ARBA" id="ARBA00022603"/>
    </source>
</evidence>
<dbReference type="GO" id="GO:0044027">
    <property type="term" value="P:negative regulation of gene expression via chromosomal CpG island methylation"/>
    <property type="evidence" value="ECO:0007669"/>
    <property type="project" value="TreeGrafter"/>
</dbReference>
<dbReference type="Gene3D" id="3.40.50.150">
    <property type="entry name" value="Vaccinia Virus protein VP39"/>
    <property type="match status" value="1"/>
</dbReference>
<dbReference type="GO" id="GO:0003677">
    <property type="term" value="F:DNA binding"/>
    <property type="evidence" value="ECO:0007669"/>
    <property type="project" value="TreeGrafter"/>
</dbReference>
<dbReference type="InterPro" id="IPR001525">
    <property type="entry name" value="C5_MeTfrase"/>
</dbReference>
<dbReference type="CDD" id="cd00315">
    <property type="entry name" value="Cyt_C5_DNA_methylase"/>
    <property type="match status" value="1"/>
</dbReference>
<evidence type="ECO:0000256" key="5">
    <source>
        <dbReference type="PROSITE-ProRule" id="PRU01016"/>
    </source>
</evidence>
<keyword evidence="2 5" id="KW-0808">Transferase</keyword>
<dbReference type="PANTHER" id="PTHR10629:SF52">
    <property type="entry name" value="DNA (CYTOSINE-5)-METHYLTRANSFERASE 1"/>
    <property type="match status" value="1"/>
</dbReference>
<dbReference type="InterPro" id="IPR029063">
    <property type="entry name" value="SAM-dependent_MTases_sf"/>
</dbReference>
<dbReference type="EC" id="2.1.1.37" evidence="7"/>
<dbReference type="InterPro" id="IPR050390">
    <property type="entry name" value="C5-Methyltransferase"/>
</dbReference>
<accession>A0A285TA00</accession>
<dbReference type="PANTHER" id="PTHR10629">
    <property type="entry name" value="CYTOSINE-SPECIFIC METHYLTRANSFERASE"/>
    <property type="match status" value="1"/>
</dbReference>
<reference evidence="8 9" key="1">
    <citation type="submission" date="2017-08" db="EMBL/GenBank/DDBJ databases">
        <authorList>
            <person name="de Groot N.N."/>
        </authorList>
    </citation>
    <scope>NUCLEOTIDE SEQUENCE [LARGE SCALE GENOMIC DNA]</scope>
    <source>
        <strain evidence="8 9">DSM 9787</strain>
    </source>
</reference>
<evidence type="ECO:0000313" key="9">
    <source>
        <dbReference type="Proteomes" id="UP000219563"/>
    </source>
</evidence>
<keyword evidence="4" id="KW-0680">Restriction system</keyword>
<dbReference type="PROSITE" id="PS00094">
    <property type="entry name" value="C5_MTASE_1"/>
    <property type="match status" value="1"/>
</dbReference>
<dbReference type="InterPro" id="IPR031303">
    <property type="entry name" value="C5_meth_CS"/>
</dbReference>
<dbReference type="SUPFAM" id="SSF53335">
    <property type="entry name" value="S-adenosyl-L-methionine-dependent methyltransferases"/>
    <property type="match status" value="1"/>
</dbReference>
<evidence type="ECO:0000256" key="6">
    <source>
        <dbReference type="RuleBase" id="RU000416"/>
    </source>
</evidence>